<evidence type="ECO:0000256" key="1">
    <source>
        <dbReference type="SAM" id="SignalP"/>
    </source>
</evidence>
<dbReference type="OrthoDB" id="5512913at2"/>
<protein>
    <submittedName>
        <fullName evidence="2">Uncharacterized protein</fullName>
    </submittedName>
</protein>
<dbReference type="PROSITE" id="PS51257">
    <property type="entry name" value="PROKAR_LIPOPROTEIN"/>
    <property type="match status" value="1"/>
</dbReference>
<gene>
    <name evidence="2" type="ORF">EU557_17060</name>
</gene>
<evidence type="ECO:0000313" key="2">
    <source>
        <dbReference type="EMBL" id="TGD79918.1"/>
    </source>
</evidence>
<accession>A0A4Z0MKS4</accession>
<name>A0A4Z0MKS4_9BACT</name>
<dbReference type="Proteomes" id="UP000298284">
    <property type="component" value="Unassembled WGS sequence"/>
</dbReference>
<sequence length="508" mass="57559">MRIWILISCVWIGLTACHAQSTTPATASAQAGEFGLTTNGLLYSPRTMSRLQRIVDSLNLRHKVCDLSRVYQSKWQGQATYVRLEQGDLAAAAKLLKSGTTVENFLRQYPGAKQELGLLVVATHEQDEYGDKPHLSTEYRSIPLNGRGDYTLSADGHASASALASEKWIVEYEKRGYPKPYVEAFYFPEGLACKPLAKSYAMLVQYADCLVDTTAQIYLQTAKRTGVRMPQKATASQAALLEFVHQQTNYPSDEYKNKTGQEELRAQWLAYREWDSLRIPKVDALAKTPRFRELLVKAATDDATLGNTSDEFEEYVARYYSPARALLLKRSRRVVGSCSMDDSPRRHALGIAQLSAEAVNWETFLRAHLDIMNDRFERDSDGSYAWEKRQTYLRELEELDINVPDLLLGISLRIDNPSNNHYFGTVNRVGRALAETQQPREIEQRLLSTVADPTLDTFNRLLAYYLFLNYNQHLPDKAQQRNNILALNESVRNLPSYLVAHATVQAKK</sequence>
<feature type="chain" id="PRO_5021227550" evidence="1">
    <location>
        <begin position="20"/>
        <end position="508"/>
    </location>
</feature>
<reference evidence="2 3" key="1">
    <citation type="submission" date="2019-04" db="EMBL/GenBank/DDBJ databases">
        <authorList>
            <person name="Feng G."/>
            <person name="Zhang J."/>
            <person name="Zhu H."/>
        </authorList>
    </citation>
    <scope>NUCLEOTIDE SEQUENCE [LARGE SCALE GENOMIC DNA]</scope>
    <source>
        <strain evidence="2 3">JCM 19491</strain>
    </source>
</reference>
<comment type="caution">
    <text evidence="2">The sequence shown here is derived from an EMBL/GenBank/DDBJ whole genome shotgun (WGS) entry which is preliminary data.</text>
</comment>
<proteinExistence type="predicted"/>
<keyword evidence="1" id="KW-0732">Signal</keyword>
<dbReference type="AlphaFoldDB" id="A0A4Z0MKS4"/>
<dbReference type="EMBL" id="SRKZ01000004">
    <property type="protein sequence ID" value="TGD79918.1"/>
    <property type="molecule type" value="Genomic_DNA"/>
</dbReference>
<organism evidence="2 3">
    <name type="scientific">Hymenobacter wooponensis</name>
    <dbReference type="NCBI Taxonomy" id="1525360"/>
    <lineage>
        <taxon>Bacteria</taxon>
        <taxon>Pseudomonadati</taxon>
        <taxon>Bacteroidota</taxon>
        <taxon>Cytophagia</taxon>
        <taxon>Cytophagales</taxon>
        <taxon>Hymenobacteraceae</taxon>
        <taxon>Hymenobacter</taxon>
    </lineage>
</organism>
<feature type="signal peptide" evidence="1">
    <location>
        <begin position="1"/>
        <end position="19"/>
    </location>
</feature>
<keyword evidence="3" id="KW-1185">Reference proteome</keyword>
<dbReference type="RefSeq" id="WP_135531661.1">
    <property type="nucleotide sequence ID" value="NZ_SRKZ01000004.1"/>
</dbReference>
<evidence type="ECO:0000313" key="3">
    <source>
        <dbReference type="Proteomes" id="UP000298284"/>
    </source>
</evidence>